<reference evidence="2" key="1">
    <citation type="submission" date="2022-02" db="EMBL/GenBank/DDBJ databases">
        <title>Towards deciphering the DNA virus diversity associated with rodent species in the families Cricetidae and Heteromyidae.</title>
        <authorList>
            <person name="Lund M."/>
            <person name="Larsen B.B."/>
            <person name="Gryseels S."/>
            <person name="Kraberger S."/>
            <person name="Rowsey D.M."/>
            <person name="Steger L."/>
            <person name="Yule K.M."/>
            <person name="Upham N.S."/>
            <person name="Worobey M."/>
            <person name="Van Doorslaer K."/>
            <person name="Varsani A."/>
        </authorList>
    </citation>
    <scope>NUCLEOTIDE SEQUENCE</scope>
    <source>
        <strain evidence="2">UA08Rod_5228</strain>
    </source>
</reference>
<feature type="region of interest" description="Disordered" evidence="1">
    <location>
        <begin position="144"/>
        <end position="163"/>
    </location>
</feature>
<sequence>MVWGAIAGGIASLAGGALSASSARGQQQRQERYTERQMQNAHQWEVADLQAAGLNPALSGMSQSSAHAVGGASGGAGANFDIAGGINQLSSAKANESAAELSDATATKTKIEAGVIEPTAKKNIEKMDSEIEQNNKKIELMESQKDLNKAEKENKKEDTENKKWEHWKKKAVVNSAKNISKNHGGYEKPHYDNNIHLID</sequence>
<evidence type="ECO:0000313" key="2">
    <source>
        <dbReference type="EMBL" id="UPW41188.1"/>
    </source>
</evidence>
<protein>
    <submittedName>
        <fullName evidence="2">DNA pilot protein</fullName>
    </submittedName>
</protein>
<organism evidence="2">
    <name type="scientific">Sigmofec virus UA08Rod_5228</name>
    <dbReference type="NCBI Taxonomy" id="2929416"/>
    <lineage>
        <taxon>Viruses</taxon>
        <taxon>Monodnaviria</taxon>
        <taxon>Sangervirae</taxon>
        <taxon>Phixviricota</taxon>
        <taxon>Malgrandaviricetes</taxon>
        <taxon>Petitvirales</taxon>
        <taxon>Microviridae</taxon>
    </lineage>
</organism>
<accession>A0A976R8L7</accession>
<feature type="region of interest" description="Disordered" evidence="1">
    <location>
        <begin position="178"/>
        <end position="199"/>
    </location>
</feature>
<feature type="compositionally biased region" description="Basic and acidic residues" evidence="1">
    <location>
        <begin position="184"/>
        <end position="199"/>
    </location>
</feature>
<dbReference type="EMBL" id="OM869555">
    <property type="protein sequence ID" value="UPW41188.1"/>
    <property type="molecule type" value="Genomic_DNA"/>
</dbReference>
<proteinExistence type="predicted"/>
<name>A0A976R8L7_9VIRU</name>
<evidence type="ECO:0000256" key="1">
    <source>
        <dbReference type="SAM" id="MobiDB-lite"/>
    </source>
</evidence>